<keyword evidence="2" id="KW-1185">Reference proteome</keyword>
<dbReference type="Proteomes" id="UP000288293">
    <property type="component" value="Unassembled WGS sequence"/>
</dbReference>
<evidence type="ECO:0000313" key="2">
    <source>
        <dbReference type="Proteomes" id="UP000288293"/>
    </source>
</evidence>
<dbReference type="InterPro" id="IPR022134">
    <property type="entry name" value="DUF3667"/>
</dbReference>
<proteinExistence type="predicted"/>
<name>A0A432W6C6_9GAMM</name>
<sequence length="59" mass="6691">MSLVHEFFGEIGNWDSRVIRTMMPLLLRPAFLSREYVAGRRRPLYPAPATLSVAITTQG</sequence>
<gene>
    <name evidence="1" type="ORF">CWE09_01960</name>
</gene>
<dbReference type="Pfam" id="PF12412">
    <property type="entry name" value="DUF3667"/>
    <property type="match status" value="1"/>
</dbReference>
<reference evidence="1 2" key="1">
    <citation type="journal article" date="2011" name="Front. Microbiol.">
        <title>Genomic signatures of strain selection and enhancement in Bacillus atrophaeus var. globigii, a historical biowarfare simulant.</title>
        <authorList>
            <person name="Gibbons H.S."/>
            <person name="Broomall S.M."/>
            <person name="McNew L.A."/>
            <person name="Daligault H."/>
            <person name="Chapman C."/>
            <person name="Bruce D."/>
            <person name="Karavis M."/>
            <person name="Krepps M."/>
            <person name="McGregor P.A."/>
            <person name="Hong C."/>
            <person name="Park K.H."/>
            <person name="Akmal A."/>
            <person name="Feldman A."/>
            <person name="Lin J.S."/>
            <person name="Chang W.E."/>
            <person name="Higgs B.W."/>
            <person name="Demirev P."/>
            <person name="Lindquist J."/>
            <person name="Liem A."/>
            <person name="Fochler E."/>
            <person name="Read T.D."/>
            <person name="Tapia R."/>
            <person name="Johnson S."/>
            <person name="Bishop-Lilly K.A."/>
            <person name="Detter C."/>
            <person name="Han C."/>
            <person name="Sozhamannan S."/>
            <person name="Rosenzweig C.N."/>
            <person name="Skowronski E.W."/>
        </authorList>
    </citation>
    <scope>NUCLEOTIDE SEQUENCE [LARGE SCALE GENOMIC DNA]</scope>
    <source>
        <strain evidence="1 2">MLST1</strain>
    </source>
</reference>
<dbReference type="AlphaFoldDB" id="A0A432W6C6"/>
<organism evidence="1 2">
    <name type="scientific">Aliidiomarina minuta</name>
    <dbReference type="NCBI Taxonomy" id="880057"/>
    <lineage>
        <taxon>Bacteria</taxon>
        <taxon>Pseudomonadati</taxon>
        <taxon>Pseudomonadota</taxon>
        <taxon>Gammaproteobacteria</taxon>
        <taxon>Alteromonadales</taxon>
        <taxon>Idiomarinaceae</taxon>
        <taxon>Aliidiomarina</taxon>
    </lineage>
</organism>
<protein>
    <submittedName>
        <fullName evidence="1">Uncharacterized protein</fullName>
    </submittedName>
</protein>
<comment type="caution">
    <text evidence="1">The sequence shown here is derived from an EMBL/GenBank/DDBJ whole genome shotgun (WGS) entry which is preliminary data.</text>
</comment>
<accession>A0A432W6C6</accession>
<dbReference type="EMBL" id="PIPL01000001">
    <property type="protein sequence ID" value="RUO25526.1"/>
    <property type="molecule type" value="Genomic_DNA"/>
</dbReference>
<dbReference type="OrthoDB" id="9111327at2"/>
<evidence type="ECO:0000313" key="1">
    <source>
        <dbReference type="EMBL" id="RUO25526.1"/>
    </source>
</evidence>